<keyword evidence="2" id="KW-1185">Reference proteome</keyword>
<organism evidence="1 2">
    <name type="scientific">Pleurodeles waltl</name>
    <name type="common">Iberian ribbed newt</name>
    <dbReference type="NCBI Taxonomy" id="8319"/>
    <lineage>
        <taxon>Eukaryota</taxon>
        <taxon>Metazoa</taxon>
        <taxon>Chordata</taxon>
        <taxon>Craniata</taxon>
        <taxon>Vertebrata</taxon>
        <taxon>Euteleostomi</taxon>
        <taxon>Amphibia</taxon>
        <taxon>Batrachia</taxon>
        <taxon>Caudata</taxon>
        <taxon>Salamandroidea</taxon>
        <taxon>Salamandridae</taxon>
        <taxon>Pleurodelinae</taxon>
        <taxon>Pleurodeles</taxon>
    </lineage>
</organism>
<sequence length="73" mass="8569">TWQLKQFTNCASKNVMYCIQCPCSLFYIGKTPQVRKCIIQYQSRILSNVVIVPMVEHCNLMKDAPNDMHWFVL</sequence>
<reference evidence="1" key="1">
    <citation type="journal article" date="2022" name="bioRxiv">
        <title>Sequencing and chromosome-scale assembly of the giantPleurodeles waltlgenome.</title>
        <authorList>
            <person name="Brown T."/>
            <person name="Elewa A."/>
            <person name="Iarovenko S."/>
            <person name="Subramanian E."/>
            <person name="Araus A.J."/>
            <person name="Petzold A."/>
            <person name="Susuki M."/>
            <person name="Suzuki K.-i.T."/>
            <person name="Hayashi T."/>
            <person name="Toyoda A."/>
            <person name="Oliveira C."/>
            <person name="Osipova E."/>
            <person name="Leigh N.D."/>
            <person name="Simon A."/>
            <person name="Yun M.H."/>
        </authorList>
    </citation>
    <scope>NUCLEOTIDE SEQUENCE</scope>
    <source>
        <strain evidence="1">20211129_DDA</strain>
        <tissue evidence="1">Liver</tissue>
    </source>
</reference>
<dbReference type="AlphaFoldDB" id="A0AAV7NC27"/>
<gene>
    <name evidence="1" type="ORF">NDU88_000395</name>
</gene>
<evidence type="ECO:0000313" key="2">
    <source>
        <dbReference type="Proteomes" id="UP001066276"/>
    </source>
</evidence>
<feature type="non-terminal residue" evidence="1">
    <location>
        <position position="1"/>
    </location>
</feature>
<comment type="caution">
    <text evidence="1">The sequence shown here is derived from an EMBL/GenBank/DDBJ whole genome shotgun (WGS) entry which is preliminary data.</text>
</comment>
<dbReference type="Proteomes" id="UP001066276">
    <property type="component" value="Chromosome 8"/>
</dbReference>
<evidence type="ECO:0008006" key="3">
    <source>
        <dbReference type="Google" id="ProtNLM"/>
    </source>
</evidence>
<dbReference type="EMBL" id="JANPWB010000012">
    <property type="protein sequence ID" value="KAJ1112127.1"/>
    <property type="molecule type" value="Genomic_DNA"/>
</dbReference>
<name>A0AAV7NC27_PLEWA</name>
<feature type="non-terminal residue" evidence="1">
    <location>
        <position position="73"/>
    </location>
</feature>
<proteinExistence type="predicted"/>
<protein>
    <recommendedName>
        <fullName evidence="3">GIY-YIG domain-containing protein</fullName>
    </recommendedName>
</protein>
<accession>A0AAV7NC27</accession>
<evidence type="ECO:0000313" key="1">
    <source>
        <dbReference type="EMBL" id="KAJ1112127.1"/>
    </source>
</evidence>